<reference evidence="1" key="1">
    <citation type="submission" date="2021-05" db="EMBL/GenBank/DDBJ databases">
        <authorList>
            <person name="Scholz U."/>
            <person name="Mascher M."/>
            <person name="Fiebig A."/>
        </authorList>
    </citation>
    <scope>NUCLEOTIDE SEQUENCE [LARGE SCALE GENOMIC DNA]</scope>
</reference>
<name>A0ACD5TXG3_AVESA</name>
<accession>A0ACD5TXG3</accession>
<evidence type="ECO:0000313" key="2">
    <source>
        <dbReference type="Proteomes" id="UP001732700"/>
    </source>
</evidence>
<keyword evidence="2" id="KW-1185">Reference proteome</keyword>
<reference evidence="1" key="2">
    <citation type="submission" date="2025-09" db="UniProtKB">
        <authorList>
            <consortium name="EnsemblPlants"/>
        </authorList>
    </citation>
    <scope>IDENTIFICATION</scope>
</reference>
<proteinExistence type="predicted"/>
<sequence length="535" mass="59162">MDFGPRMARKRGMASGGGGGDITVHVELLARSLMRKQEGAAAEEQHRATASSHRMSRVPVHLRDNNYNDYTPGFVAIGPLHNREDRRLRPAERLKVAYLNGLISRGHPDPAQHLVVIQDYVRIVAAREQEARAMYVSEELADISADDFIQMMVLDGCFIIEHLINVATGRDEPSLHATPFGPAQLSVDLVLAENQIPFFVLVDLIAASRLPEFEATGYPPPVLIVKLVLFYLAGEKGRDMSEEALPAADGVSHILHLLYEMVTAARTRWEPPPRAIQDGAVMDTAQEVTRLLRRVPLLLFVPLLYPILPEDKKWSASYGKEDVPSASDLKRMGVRFKKARSGSGSKPVVGIASVLGPVPFAVKLTQHEDRLHLPQLRLEFRTAPLLLNLMAFEQSYSSSASTTATTTEAQTVVSAYASFMAKMVQSAEDAGVLSAAEVVQQQGGAGNESKEEVARFFRKMGAASEAAGGELLLEKSYLGRLLEKLRERSRHPLYVMWADVQRNYFTLPWAVVVEFIAVVTFVSSMVQTYTSVKYH</sequence>
<organism evidence="1 2">
    <name type="scientific">Avena sativa</name>
    <name type="common">Oat</name>
    <dbReference type="NCBI Taxonomy" id="4498"/>
    <lineage>
        <taxon>Eukaryota</taxon>
        <taxon>Viridiplantae</taxon>
        <taxon>Streptophyta</taxon>
        <taxon>Embryophyta</taxon>
        <taxon>Tracheophyta</taxon>
        <taxon>Spermatophyta</taxon>
        <taxon>Magnoliopsida</taxon>
        <taxon>Liliopsida</taxon>
        <taxon>Poales</taxon>
        <taxon>Poaceae</taxon>
        <taxon>BOP clade</taxon>
        <taxon>Pooideae</taxon>
        <taxon>Poodae</taxon>
        <taxon>Poeae</taxon>
        <taxon>Poeae Chloroplast Group 1 (Aveneae type)</taxon>
        <taxon>Aveninae</taxon>
        <taxon>Avena</taxon>
    </lineage>
</organism>
<evidence type="ECO:0000313" key="1">
    <source>
        <dbReference type="EnsemblPlants" id="AVESA.00010b.r2.1DG0144260.1.CDS.1"/>
    </source>
</evidence>
<dbReference type="Proteomes" id="UP001732700">
    <property type="component" value="Chromosome 1D"/>
</dbReference>
<protein>
    <submittedName>
        <fullName evidence="1">Uncharacterized protein</fullName>
    </submittedName>
</protein>
<dbReference type="EnsemblPlants" id="AVESA.00010b.r2.1DG0144260.1">
    <property type="protein sequence ID" value="AVESA.00010b.r2.1DG0144260.1.CDS.1"/>
    <property type="gene ID" value="AVESA.00010b.r2.1DG0144260"/>
</dbReference>